<keyword evidence="3 6" id="KW-0812">Transmembrane</keyword>
<keyword evidence="4 6" id="KW-1133">Transmembrane helix</keyword>
<keyword evidence="5 6" id="KW-0472">Membrane</keyword>
<sequence length="66" mass="7665">MSVEVLEMIKLFMPLIILQFILMVAAIIALFKTEKTNGPRWLWLLIILFVSMIGPVAFFIIGRRQE</sequence>
<accession>A0A1H8RGX4</accession>
<feature type="transmembrane region" description="Helical" evidence="6">
    <location>
        <begin position="12"/>
        <end position="31"/>
    </location>
</feature>
<evidence type="ECO:0000256" key="3">
    <source>
        <dbReference type="ARBA" id="ARBA00022692"/>
    </source>
</evidence>
<evidence type="ECO:0000259" key="7">
    <source>
        <dbReference type="Pfam" id="PF13396"/>
    </source>
</evidence>
<evidence type="ECO:0000313" key="8">
    <source>
        <dbReference type="EMBL" id="SEO65655.1"/>
    </source>
</evidence>
<evidence type="ECO:0000256" key="6">
    <source>
        <dbReference type="SAM" id="Phobius"/>
    </source>
</evidence>
<organism evidence="8 9">
    <name type="scientific">Amphibacillus marinus</name>
    <dbReference type="NCBI Taxonomy" id="872970"/>
    <lineage>
        <taxon>Bacteria</taxon>
        <taxon>Bacillati</taxon>
        <taxon>Bacillota</taxon>
        <taxon>Bacilli</taxon>
        <taxon>Bacillales</taxon>
        <taxon>Bacillaceae</taxon>
        <taxon>Amphibacillus</taxon>
    </lineage>
</organism>
<dbReference type="OrthoDB" id="3243324at2"/>
<dbReference type="EMBL" id="FODJ01000010">
    <property type="protein sequence ID" value="SEO65655.1"/>
    <property type="molecule type" value="Genomic_DNA"/>
</dbReference>
<dbReference type="STRING" id="872970.SAMN04488134_11086"/>
<dbReference type="Proteomes" id="UP000199300">
    <property type="component" value="Unassembled WGS sequence"/>
</dbReference>
<reference evidence="8 9" key="1">
    <citation type="submission" date="2016-10" db="EMBL/GenBank/DDBJ databases">
        <authorList>
            <person name="de Groot N.N."/>
        </authorList>
    </citation>
    <scope>NUCLEOTIDE SEQUENCE [LARGE SCALE GENOMIC DNA]</scope>
    <source>
        <strain evidence="8 9">CGMCC 1.10434</strain>
    </source>
</reference>
<dbReference type="InterPro" id="IPR027379">
    <property type="entry name" value="CLS_N"/>
</dbReference>
<gene>
    <name evidence="8" type="ORF">SAMN04488134_11086</name>
</gene>
<proteinExistence type="predicted"/>
<feature type="domain" description="Cardiolipin synthase N-terminal" evidence="7">
    <location>
        <begin position="21"/>
        <end position="63"/>
    </location>
</feature>
<evidence type="ECO:0000256" key="1">
    <source>
        <dbReference type="ARBA" id="ARBA00004651"/>
    </source>
</evidence>
<name>A0A1H8RGX4_9BACI</name>
<dbReference type="Pfam" id="PF13396">
    <property type="entry name" value="PLDc_N"/>
    <property type="match status" value="1"/>
</dbReference>
<evidence type="ECO:0000313" key="9">
    <source>
        <dbReference type="Proteomes" id="UP000199300"/>
    </source>
</evidence>
<protein>
    <submittedName>
        <fullName evidence="8">Phospholipase_D-nuclease N-terminal</fullName>
    </submittedName>
</protein>
<comment type="subcellular location">
    <subcellularLocation>
        <location evidence="1">Cell membrane</location>
        <topology evidence="1">Multi-pass membrane protein</topology>
    </subcellularLocation>
</comment>
<evidence type="ECO:0000256" key="2">
    <source>
        <dbReference type="ARBA" id="ARBA00022475"/>
    </source>
</evidence>
<keyword evidence="2" id="KW-1003">Cell membrane</keyword>
<keyword evidence="9" id="KW-1185">Reference proteome</keyword>
<evidence type="ECO:0000256" key="5">
    <source>
        <dbReference type="ARBA" id="ARBA00023136"/>
    </source>
</evidence>
<evidence type="ECO:0000256" key="4">
    <source>
        <dbReference type="ARBA" id="ARBA00022989"/>
    </source>
</evidence>
<dbReference type="GO" id="GO:0005886">
    <property type="term" value="C:plasma membrane"/>
    <property type="evidence" value="ECO:0007669"/>
    <property type="project" value="UniProtKB-SubCell"/>
</dbReference>
<dbReference type="AlphaFoldDB" id="A0A1H8RGX4"/>
<feature type="transmembrane region" description="Helical" evidence="6">
    <location>
        <begin position="43"/>
        <end position="61"/>
    </location>
</feature>
<dbReference type="RefSeq" id="WP_091499219.1">
    <property type="nucleotide sequence ID" value="NZ_FODJ01000010.1"/>
</dbReference>